<feature type="domain" description="Fumarylacetoacetase-like C-terminal" evidence="3">
    <location>
        <begin position="95"/>
        <end position="261"/>
    </location>
</feature>
<evidence type="ECO:0000313" key="5">
    <source>
        <dbReference type="Proteomes" id="UP001523219"/>
    </source>
</evidence>
<dbReference type="InterPro" id="IPR050772">
    <property type="entry name" value="Hydratase-Decarb/MhpD_sf"/>
</dbReference>
<evidence type="ECO:0000256" key="2">
    <source>
        <dbReference type="SAM" id="MobiDB-lite"/>
    </source>
</evidence>
<feature type="compositionally biased region" description="Polar residues" evidence="2">
    <location>
        <begin position="262"/>
        <end position="276"/>
    </location>
</feature>
<proteinExistence type="predicted"/>
<accession>A0ABT0ZBH7</accession>
<keyword evidence="1" id="KW-0456">Lyase</keyword>
<organism evidence="4 5">
    <name type="scientific">Streptomyces macrolidinus</name>
    <dbReference type="NCBI Taxonomy" id="2952607"/>
    <lineage>
        <taxon>Bacteria</taxon>
        <taxon>Bacillati</taxon>
        <taxon>Actinomycetota</taxon>
        <taxon>Actinomycetes</taxon>
        <taxon>Kitasatosporales</taxon>
        <taxon>Streptomycetaceae</taxon>
        <taxon>Streptomyces</taxon>
    </lineage>
</organism>
<dbReference type="InterPro" id="IPR036663">
    <property type="entry name" value="Fumarylacetoacetase_C_sf"/>
</dbReference>
<evidence type="ECO:0000256" key="1">
    <source>
        <dbReference type="ARBA" id="ARBA00023239"/>
    </source>
</evidence>
<evidence type="ECO:0000259" key="3">
    <source>
        <dbReference type="Pfam" id="PF01557"/>
    </source>
</evidence>
<dbReference type="SUPFAM" id="SSF56529">
    <property type="entry name" value="FAH"/>
    <property type="match status" value="1"/>
</dbReference>
<dbReference type="EMBL" id="JAMWMR010000006">
    <property type="protein sequence ID" value="MCN9241129.1"/>
    <property type="molecule type" value="Genomic_DNA"/>
</dbReference>
<evidence type="ECO:0000313" key="4">
    <source>
        <dbReference type="EMBL" id="MCN9241129.1"/>
    </source>
</evidence>
<dbReference type="Gene3D" id="3.90.850.10">
    <property type="entry name" value="Fumarylacetoacetase-like, C-terminal domain"/>
    <property type="match status" value="1"/>
</dbReference>
<feature type="compositionally biased region" description="Basic and acidic residues" evidence="2">
    <location>
        <begin position="281"/>
        <end position="291"/>
    </location>
</feature>
<gene>
    <name evidence="4" type="ORF">NGF19_10055</name>
</gene>
<dbReference type="Proteomes" id="UP001523219">
    <property type="component" value="Unassembled WGS sequence"/>
</dbReference>
<keyword evidence="4" id="KW-0378">Hydrolase</keyword>
<comment type="caution">
    <text evidence="4">The sequence shown here is derived from an EMBL/GenBank/DDBJ whole genome shotgun (WGS) entry which is preliminary data.</text>
</comment>
<dbReference type="PANTHER" id="PTHR30143:SF0">
    <property type="entry name" value="2-KETO-4-PENTENOATE HYDRATASE"/>
    <property type="match status" value="1"/>
</dbReference>
<feature type="region of interest" description="Disordered" evidence="2">
    <location>
        <begin position="262"/>
        <end position="291"/>
    </location>
</feature>
<sequence length="291" mass="30469">MSEREKAIAAAVERLETAAAERRPCAPVRDLVGTADVATAYAVQRRLTERRLAAGAVVTGRKIGLTSPAVQRQLGVDQPDFGVLFADMDVSGEAAVPMARLLQPKAEAEIAFVLAADLDEEDLDLAAVRAAVAYAAPALEIVDSRVADWDITLGDTVADNASSGLYVLGESRLPLGEFEPRETVMRMYVDGALVSEGDGAACLGDPLNALLWLARTARTLGDPLRAGQVVLSGALGPMAVVTPGVTVRAEISGLGQVTATFSDEATSTDRTTSTDQAPCADQHDKDPKDPS</sequence>
<dbReference type="InterPro" id="IPR011234">
    <property type="entry name" value="Fumarylacetoacetase-like_C"/>
</dbReference>
<keyword evidence="5" id="KW-1185">Reference proteome</keyword>
<protein>
    <submittedName>
        <fullName evidence="4">Fumarylacetoacetate hydrolase family protein</fullName>
    </submittedName>
</protein>
<name>A0ABT0ZBH7_9ACTN</name>
<dbReference type="RefSeq" id="WP_252424183.1">
    <property type="nucleotide sequence ID" value="NZ_JAMWMR010000006.1"/>
</dbReference>
<dbReference type="PANTHER" id="PTHR30143">
    <property type="entry name" value="ACID HYDRATASE"/>
    <property type="match status" value="1"/>
</dbReference>
<reference evidence="4 5" key="1">
    <citation type="submission" date="2022-05" db="EMBL/GenBank/DDBJ databases">
        <title>Streptomyces sp. nov. RY43-2 isolated from soil of a peat swamp forest.</title>
        <authorList>
            <person name="Kanchanasin P."/>
            <person name="Tanasupawat S."/>
            <person name="Phongsopitanun W."/>
        </authorList>
    </citation>
    <scope>NUCLEOTIDE SEQUENCE [LARGE SCALE GENOMIC DNA]</scope>
    <source>
        <strain evidence="4 5">RY43-2</strain>
    </source>
</reference>
<dbReference type="Pfam" id="PF01557">
    <property type="entry name" value="FAA_hydrolase"/>
    <property type="match status" value="1"/>
</dbReference>
<dbReference type="GO" id="GO:0016787">
    <property type="term" value="F:hydrolase activity"/>
    <property type="evidence" value="ECO:0007669"/>
    <property type="project" value="UniProtKB-KW"/>
</dbReference>